<gene>
    <name evidence="1" type="ORF">SopranoGao_60</name>
</gene>
<keyword evidence="2" id="KW-1185">Reference proteome</keyword>
<dbReference type="Proteomes" id="UP000224252">
    <property type="component" value="Segment"/>
</dbReference>
<dbReference type="EMBL" id="MF612073">
    <property type="protein sequence ID" value="ASV45083.1"/>
    <property type="molecule type" value="Genomic_DNA"/>
</dbReference>
<evidence type="ECO:0000313" key="1">
    <source>
        <dbReference type="EMBL" id="ASV45083.1"/>
    </source>
</evidence>
<name>A0A248SLC4_9CAUD</name>
<reference evidence="1 2" key="1">
    <citation type="submission" date="2017-08" db="EMBL/GenBank/DDBJ databases">
        <authorList>
            <person name="de Groot N.N."/>
        </authorList>
    </citation>
    <scope>NUCLEOTIDE SEQUENCE [LARGE SCALE GENOMIC DNA]</scope>
</reference>
<proteinExistence type="predicted"/>
<organism evidence="1 2">
    <name type="scientific">Klebsiella phage SopranoGao</name>
    <dbReference type="NCBI Taxonomy" id="2026944"/>
    <lineage>
        <taxon>Viruses</taxon>
        <taxon>Duplodnaviria</taxon>
        <taxon>Heunggongvirae</taxon>
        <taxon>Uroviricota</taxon>
        <taxon>Caudoviricetes</taxon>
        <taxon>Lastavirus</taxon>
        <taxon>Lastavirus sopranogao</taxon>
    </lineage>
</organism>
<sequence length="60" mass="6589">MRSIVEKLPELHCQCGATPKMNITSEGGKTKYYVSCSACGRSCPISKQPARAAERWNEKG</sequence>
<accession>A0A248SLC4</accession>
<protein>
    <submittedName>
        <fullName evidence="1">Uncharacterized protein</fullName>
    </submittedName>
</protein>
<evidence type="ECO:0000313" key="2">
    <source>
        <dbReference type="Proteomes" id="UP000224252"/>
    </source>
</evidence>